<comment type="caution">
    <text evidence="2">The sequence shown here is derived from an EMBL/GenBank/DDBJ whole genome shotgun (WGS) entry which is preliminary data.</text>
</comment>
<proteinExistence type="predicted"/>
<protein>
    <submittedName>
        <fullName evidence="2">Uncharacterized protein</fullName>
    </submittedName>
</protein>
<gene>
    <name evidence="2" type="ORF">Mth01_16110</name>
</gene>
<evidence type="ECO:0000256" key="1">
    <source>
        <dbReference type="SAM" id="Phobius"/>
    </source>
</evidence>
<keyword evidence="1" id="KW-0812">Transmembrane</keyword>
<organism evidence="2 3">
    <name type="scientific">Sphaerimonospora thailandensis</name>
    <dbReference type="NCBI Taxonomy" id="795644"/>
    <lineage>
        <taxon>Bacteria</taxon>
        <taxon>Bacillati</taxon>
        <taxon>Actinomycetota</taxon>
        <taxon>Actinomycetes</taxon>
        <taxon>Streptosporangiales</taxon>
        <taxon>Streptosporangiaceae</taxon>
        <taxon>Sphaerimonospora</taxon>
    </lineage>
</organism>
<keyword evidence="3" id="KW-1185">Reference proteome</keyword>
<evidence type="ECO:0000313" key="3">
    <source>
        <dbReference type="Proteomes" id="UP000610966"/>
    </source>
</evidence>
<keyword evidence="1" id="KW-0472">Membrane</keyword>
<evidence type="ECO:0000313" key="2">
    <source>
        <dbReference type="EMBL" id="GIH69358.1"/>
    </source>
</evidence>
<dbReference type="AlphaFoldDB" id="A0A8J3RB97"/>
<name>A0A8J3RB97_9ACTN</name>
<accession>A0A8J3RB97</accession>
<dbReference type="EMBL" id="BOOG01000014">
    <property type="protein sequence ID" value="GIH69358.1"/>
    <property type="molecule type" value="Genomic_DNA"/>
</dbReference>
<keyword evidence="1" id="KW-1133">Transmembrane helix</keyword>
<feature type="transmembrane region" description="Helical" evidence="1">
    <location>
        <begin position="17"/>
        <end position="35"/>
    </location>
</feature>
<sequence>MTTPEGSRVNRELIPRTLRKFLITAAVGVPTYLLTDDDGPFIGTGEPRKAWGIILTVFISAVVFVVQYLIEVDRQLETLREEVGSGLSRINEATELFGLVEESAVQADVVTQLVRNATRVDKEMPTLVQAFAQWEIARISTLLRELGEGNVIYEGEDRDWLLGLTHNTQHSLDALSLNVVDQGPSEFDGGFWTTDAGQRYLDAQRDRIREGVRIRRIFFVDSSERLGAEIFRRVCKMHSEIGVQVRILTPEQLASPLGLFDFIVFDEVLSYEVTPSAPQVGEITTHTFVHTLLVLEQPRVRQRIERFKELWEMASPPA</sequence>
<feature type="transmembrane region" description="Helical" evidence="1">
    <location>
        <begin position="50"/>
        <end position="70"/>
    </location>
</feature>
<dbReference type="Proteomes" id="UP000610966">
    <property type="component" value="Unassembled WGS sequence"/>
</dbReference>
<reference evidence="2" key="1">
    <citation type="submission" date="2021-01" db="EMBL/GenBank/DDBJ databases">
        <title>Whole genome shotgun sequence of Sphaerimonospora thailandensis NBRC 107569.</title>
        <authorList>
            <person name="Komaki H."/>
            <person name="Tamura T."/>
        </authorList>
    </citation>
    <scope>NUCLEOTIDE SEQUENCE</scope>
    <source>
        <strain evidence="2">NBRC 107569</strain>
    </source>
</reference>